<sequence length="118" mass="12776">MRPLAITLAAALTASALPALADFQKVTTRDDFMALVGGKTLTRPLVKIQVLPDGQIAGTGAAWEVTGQWEWQGEYLCRSLEWGGDDLGYNCQEVKVDGNNMRITSDKGTGRSADFSLR</sequence>
<dbReference type="AlphaFoldDB" id="A0A1J0WKE4"/>
<gene>
    <name evidence="2" type="ORF">BOO69_16445</name>
</gene>
<evidence type="ECO:0000256" key="1">
    <source>
        <dbReference type="SAM" id="SignalP"/>
    </source>
</evidence>
<dbReference type="RefSeq" id="WP_071973155.1">
    <property type="nucleotide sequence ID" value="NZ_CP018076.1"/>
</dbReference>
<keyword evidence="3" id="KW-1185">Reference proteome</keyword>
<organism evidence="2 3">
    <name type="scientific">Sulfitobacter alexandrii</name>
    <dbReference type="NCBI Taxonomy" id="1917485"/>
    <lineage>
        <taxon>Bacteria</taxon>
        <taxon>Pseudomonadati</taxon>
        <taxon>Pseudomonadota</taxon>
        <taxon>Alphaproteobacteria</taxon>
        <taxon>Rhodobacterales</taxon>
        <taxon>Roseobacteraceae</taxon>
        <taxon>Sulfitobacter</taxon>
    </lineage>
</organism>
<name>A0A1J0WKE4_9RHOB</name>
<proteinExistence type="predicted"/>
<reference evidence="2 3" key="1">
    <citation type="submission" date="2016-11" db="EMBL/GenBank/DDBJ databases">
        <title>Complete genome sequence of Sulfitobacter sp. AM1-D1, a toxic bacteria associated with marine dinoflagellate Alexandrium minutum in East China Sea.</title>
        <authorList>
            <person name="Yang Q."/>
            <person name="Zhang X."/>
            <person name="Tian X."/>
        </authorList>
    </citation>
    <scope>NUCLEOTIDE SEQUENCE [LARGE SCALE GENOMIC DNA]</scope>
    <source>
        <strain evidence="2 3">AM1-D1</strain>
    </source>
</reference>
<dbReference type="KEGG" id="suam:BOO69_16445"/>
<feature type="chain" id="PRO_5012972579" evidence="1">
    <location>
        <begin position="22"/>
        <end position="118"/>
    </location>
</feature>
<dbReference type="STRING" id="1917485.BOO69_16445"/>
<keyword evidence="1" id="KW-0732">Signal</keyword>
<dbReference type="OrthoDB" id="7874348at2"/>
<evidence type="ECO:0000313" key="2">
    <source>
        <dbReference type="EMBL" id="APE44809.1"/>
    </source>
</evidence>
<protein>
    <submittedName>
        <fullName evidence="2">Dihydrodipicolinate reductase</fullName>
    </submittedName>
</protein>
<dbReference type="Proteomes" id="UP000181897">
    <property type="component" value="Chromosome"/>
</dbReference>
<accession>A0A1J0WKE4</accession>
<dbReference type="EMBL" id="CP018076">
    <property type="protein sequence ID" value="APE44809.1"/>
    <property type="molecule type" value="Genomic_DNA"/>
</dbReference>
<evidence type="ECO:0000313" key="3">
    <source>
        <dbReference type="Proteomes" id="UP000181897"/>
    </source>
</evidence>
<feature type="signal peptide" evidence="1">
    <location>
        <begin position="1"/>
        <end position="21"/>
    </location>
</feature>